<evidence type="ECO:0000313" key="7">
    <source>
        <dbReference type="EMBL" id="MBD0824896.1"/>
    </source>
</evidence>
<dbReference type="InterPro" id="IPR036249">
    <property type="entry name" value="Thioredoxin-like_sf"/>
</dbReference>
<evidence type="ECO:0000256" key="1">
    <source>
        <dbReference type="ARBA" id="ARBA00004196"/>
    </source>
</evidence>
<evidence type="ECO:0000256" key="5">
    <source>
        <dbReference type="SAM" id="SignalP"/>
    </source>
</evidence>
<gene>
    <name evidence="7" type="ORF">ICJ85_12800</name>
</gene>
<keyword evidence="5" id="KW-0732">Signal</keyword>
<dbReference type="EMBL" id="JACVXD010000008">
    <property type="protein sequence ID" value="MBD0824896.1"/>
    <property type="molecule type" value="Genomic_DNA"/>
</dbReference>
<keyword evidence="8" id="KW-1185">Reference proteome</keyword>
<evidence type="ECO:0000256" key="2">
    <source>
        <dbReference type="ARBA" id="ARBA00022748"/>
    </source>
</evidence>
<dbReference type="GO" id="GO:0017004">
    <property type="term" value="P:cytochrome complex assembly"/>
    <property type="evidence" value="ECO:0007669"/>
    <property type="project" value="UniProtKB-KW"/>
</dbReference>
<evidence type="ECO:0000259" key="6">
    <source>
        <dbReference type="PROSITE" id="PS51352"/>
    </source>
</evidence>
<organism evidence="7 8">
    <name type="scientific">Aestuariibaculum marinum</name>
    <dbReference type="NCBI Taxonomy" id="2683592"/>
    <lineage>
        <taxon>Bacteria</taxon>
        <taxon>Pseudomonadati</taxon>
        <taxon>Bacteroidota</taxon>
        <taxon>Flavobacteriia</taxon>
        <taxon>Flavobacteriales</taxon>
        <taxon>Flavobacteriaceae</taxon>
    </lineage>
</organism>
<dbReference type="InterPro" id="IPR017937">
    <property type="entry name" value="Thioredoxin_CS"/>
</dbReference>
<dbReference type="GO" id="GO:0030313">
    <property type="term" value="C:cell envelope"/>
    <property type="evidence" value="ECO:0007669"/>
    <property type="project" value="UniProtKB-SubCell"/>
</dbReference>
<dbReference type="RefSeq" id="WP_188224194.1">
    <property type="nucleotide sequence ID" value="NZ_JACVXD010000008.1"/>
</dbReference>
<proteinExistence type="predicted"/>
<protein>
    <submittedName>
        <fullName evidence="7">Redoxin family protein</fullName>
    </submittedName>
</protein>
<dbReference type="InterPro" id="IPR013766">
    <property type="entry name" value="Thioredoxin_domain"/>
</dbReference>
<comment type="caution">
    <text evidence="7">The sequence shown here is derived from an EMBL/GenBank/DDBJ whole genome shotgun (WGS) entry which is preliminary data.</text>
</comment>
<keyword evidence="4" id="KW-0676">Redox-active center</keyword>
<evidence type="ECO:0000256" key="4">
    <source>
        <dbReference type="ARBA" id="ARBA00023284"/>
    </source>
</evidence>
<feature type="signal peptide" evidence="5">
    <location>
        <begin position="1"/>
        <end position="21"/>
    </location>
</feature>
<dbReference type="PROSITE" id="PS00194">
    <property type="entry name" value="THIOREDOXIN_1"/>
    <property type="match status" value="1"/>
</dbReference>
<sequence length="348" mass="39644">MKQIKTLALLTALGAMFACKAKQPHPDYVEITGKITNAKSEVITVYSMGGDNKKIKISENGTFVDSFKVKGGSSNYQLLLDKDKVMTRLYAENGANIHFEANAEDFMNTVRFTKDLADYNNYQSEKYRILSSDVGFNSKTWYRFNEAEFEEHVNTLRGALNTALNSYQNITDEQIKTENIFVERYIKNITSKYEKEHSFATKLDKGSVSPVFEDYENIDGSKTSLSDFKGQYVFIDVWATWCTPCKAQIPYLEELEKEYKDENIVFVSMSVDKPSDKEKWSKMVKDKNMSGVQILAPNATKSEFALAYNINSIPRFILIDPQGNIVDFDAPRPSNKEAIHKLLEVVKS</sequence>
<dbReference type="GO" id="GO:0016491">
    <property type="term" value="F:oxidoreductase activity"/>
    <property type="evidence" value="ECO:0007669"/>
    <property type="project" value="InterPro"/>
</dbReference>
<reference evidence="7 8" key="1">
    <citation type="journal article" date="2018" name="J. Microbiol.">
        <title>Aestuariibaculum marinum sp. nov., a marine bacterium isolated from seawater in South Korea.</title>
        <authorList>
            <person name="Choi J."/>
            <person name="Lee D."/>
            <person name="Jang J.H."/>
            <person name="Cha S."/>
            <person name="Seo T."/>
        </authorList>
    </citation>
    <scope>NUCLEOTIDE SEQUENCE [LARGE SCALE GENOMIC DNA]</scope>
    <source>
        <strain evidence="7 8">IP7</strain>
    </source>
</reference>
<dbReference type="PANTHER" id="PTHR42852:SF6">
    <property type="entry name" value="THIOL:DISULFIDE INTERCHANGE PROTEIN DSBE"/>
    <property type="match status" value="1"/>
</dbReference>
<accession>A0A8J6PZH2</accession>
<feature type="domain" description="Thioredoxin" evidence="6">
    <location>
        <begin position="203"/>
        <end position="348"/>
    </location>
</feature>
<dbReference type="Pfam" id="PF08534">
    <property type="entry name" value="Redoxin"/>
    <property type="match status" value="1"/>
</dbReference>
<keyword evidence="2" id="KW-0201">Cytochrome c-type biogenesis</keyword>
<dbReference type="InterPro" id="IPR013740">
    <property type="entry name" value="Redoxin"/>
</dbReference>
<keyword evidence="3" id="KW-1015">Disulfide bond</keyword>
<feature type="chain" id="PRO_5035183461" evidence="5">
    <location>
        <begin position="22"/>
        <end position="348"/>
    </location>
</feature>
<dbReference type="Gene3D" id="3.40.30.10">
    <property type="entry name" value="Glutaredoxin"/>
    <property type="match status" value="1"/>
</dbReference>
<dbReference type="Proteomes" id="UP000621516">
    <property type="component" value="Unassembled WGS sequence"/>
</dbReference>
<evidence type="ECO:0000313" key="8">
    <source>
        <dbReference type="Proteomes" id="UP000621516"/>
    </source>
</evidence>
<dbReference type="AlphaFoldDB" id="A0A8J6PZH2"/>
<name>A0A8J6PZH2_9FLAO</name>
<dbReference type="SUPFAM" id="SSF52833">
    <property type="entry name" value="Thioredoxin-like"/>
    <property type="match status" value="1"/>
</dbReference>
<dbReference type="PROSITE" id="PS51257">
    <property type="entry name" value="PROKAR_LIPOPROTEIN"/>
    <property type="match status" value="1"/>
</dbReference>
<comment type="subcellular location">
    <subcellularLocation>
        <location evidence="1">Cell envelope</location>
    </subcellularLocation>
</comment>
<dbReference type="CDD" id="cd02966">
    <property type="entry name" value="TlpA_like_family"/>
    <property type="match status" value="1"/>
</dbReference>
<dbReference type="PANTHER" id="PTHR42852">
    <property type="entry name" value="THIOL:DISULFIDE INTERCHANGE PROTEIN DSBE"/>
    <property type="match status" value="1"/>
</dbReference>
<dbReference type="InterPro" id="IPR050553">
    <property type="entry name" value="Thioredoxin_ResA/DsbE_sf"/>
</dbReference>
<dbReference type="PROSITE" id="PS51352">
    <property type="entry name" value="THIOREDOXIN_2"/>
    <property type="match status" value="1"/>
</dbReference>
<evidence type="ECO:0000256" key="3">
    <source>
        <dbReference type="ARBA" id="ARBA00023157"/>
    </source>
</evidence>